<name>A0A5C8NW44_9BURK</name>
<keyword evidence="7" id="KW-1185">Reference proteome</keyword>
<organism evidence="6 7">
    <name type="scientific">Zeimonas arvi</name>
    <dbReference type="NCBI Taxonomy" id="2498847"/>
    <lineage>
        <taxon>Bacteria</taxon>
        <taxon>Pseudomonadati</taxon>
        <taxon>Pseudomonadota</taxon>
        <taxon>Betaproteobacteria</taxon>
        <taxon>Burkholderiales</taxon>
        <taxon>Burkholderiaceae</taxon>
        <taxon>Zeimonas</taxon>
    </lineage>
</organism>
<sequence>MRRLIISTLVAFATVHSAAQAATTLRFGHANSAGEIATDLFQEFADKVKERTKGEVNIRIFPAEQLGKEGDLLLQVKSGALDISAPSMPALSSLVPALEIASGPFMWKDWDEAEAIIRGPAFQPQFDDLRDKHNVLMLSKIWYWGWRNITTGPKAVGTPDDLAGLKIRVPESPVWVEMIRAMGAAPTPIPFGEVYTALQQKTVDGQENPIPTIFARKFYEVQGHLSMTRHMLQNNTIIVNKRSFEKLSPEHQKVLLEEAAAASAKNSKLQQERERSMLEDIRKSGKTAIVDNPDRDAFAAKMGPAYERLEARWGADNLKRAREAIAARRKN</sequence>
<evidence type="ECO:0000256" key="2">
    <source>
        <dbReference type="ARBA" id="ARBA00022448"/>
    </source>
</evidence>
<dbReference type="InterPro" id="IPR018389">
    <property type="entry name" value="DctP_fam"/>
</dbReference>
<comment type="similarity">
    <text evidence="1">Belongs to the bacterial solute-binding protein 7 family.</text>
</comment>
<gene>
    <name evidence="6" type="ORF">FHP08_11650</name>
</gene>
<comment type="caution">
    <text evidence="6">The sequence shown here is derived from an EMBL/GenBank/DDBJ whole genome shotgun (WGS) entry which is preliminary data.</text>
</comment>
<evidence type="ECO:0000256" key="5">
    <source>
        <dbReference type="SAM" id="SignalP"/>
    </source>
</evidence>
<evidence type="ECO:0000256" key="1">
    <source>
        <dbReference type="ARBA" id="ARBA00009023"/>
    </source>
</evidence>
<dbReference type="OrthoDB" id="9794826at2"/>
<dbReference type="PANTHER" id="PTHR33376">
    <property type="match status" value="1"/>
</dbReference>
<evidence type="ECO:0000256" key="3">
    <source>
        <dbReference type="ARBA" id="ARBA00022729"/>
    </source>
</evidence>
<dbReference type="CDD" id="cd13603">
    <property type="entry name" value="PBP2_TRAP_Siap_TeaA_like"/>
    <property type="match status" value="1"/>
</dbReference>
<dbReference type="Gene3D" id="3.40.190.170">
    <property type="entry name" value="Bacterial extracellular solute-binding protein, family 7"/>
    <property type="match status" value="1"/>
</dbReference>
<dbReference type="GO" id="GO:0030288">
    <property type="term" value="C:outer membrane-bounded periplasmic space"/>
    <property type="evidence" value="ECO:0007669"/>
    <property type="project" value="InterPro"/>
</dbReference>
<reference evidence="6 7" key="1">
    <citation type="submission" date="2019-06" db="EMBL/GenBank/DDBJ databases">
        <title>Quisquiliibacterium sp. nov., isolated from a maize field.</title>
        <authorList>
            <person name="Lin S.-Y."/>
            <person name="Tsai C.-F."/>
            <person name="Young C.-C."/>
        </authorList>
    </citation>
    <scope>NUCLEOTIDE SEQUENCE [LARGE SCALE GENOMIC DNA]</scope>
    <source>
        <strain evidence="6 7">CC-CFT501</strain>
    </source>
</reference>
<proteinExistence type="inferred from homology"/>
<evidence type="ECO:0000256" key="4">
    <source>
        <dbReference type="SAM" id="Coils"/>
    </source>
</evidence>
<accession>A0A5C8NW44</accession>
<evidence type="ECO:0000313" key="6">
    <source>
        <dbReference type="EMBL" id="TXL65426.1"/>
    </source>
</evidence>
<keyword evidence="2" id="KW-0813">Transport</keyword>
<dbReference type="GO" id="GO:0055085">
    <property type="term" value="P:transmembrane transport"/>
    <property type="evidence" value="ECO:0007669"/>
    <property type="project" value="InterPro"/>
</dbReference>
<dbReference type="PANTHER" id="PTHR33376:SF7">
    <property type="entry name" value="C4-DICARBOXYLATE-BINDING PROTEIN DCTB"/>
    <property type="match status" value="1"/>
</dbReference>
<dbReference type="NCBIfam" id="NF037995">
    <property type="entry name" value="TRAP_S1"/>
    <property type="match status" value="1"/>
</dbReference>
<dbReference type="PIRSF" id="PIRSF006470">
    <property type="entry name" value="DctB"/>
    <property type="match status" value="1"/>
</dbReference>
<evidence type="ECO:0000313" key="7">
    <source>
        <dbReference type="Proteomes" id="UP000321548"/>
    </source>
</evidence>
<dbReference type="InterPro" id="IPR038404">
    <property type="entry name" value="TRAP_DctP_sf"/>
</dbReference>
<dbReference type="Proteomes" id="UP000321548">
    <property type="component" value="Unassembled WGS sequence"/>
</dbReference>
<protein>
    <submittedName>
        <fullName evidence="6">TRAP transporter substrate-binding protein</fullName>
    </submittedName>
</protein>
<dbReference type="AlphaFoldDB" id="A0A5C8NW44"/>
<dbReference type="EMBL" id="VDUY01000004">
    <property type="protein sequence ID" value="TXL65426.1"/>
    <property type="molecule type" value="Genomic_DNA"/>
</dbReference>
<keyword evidence="3 5" id="KW-0732">Signal</keyword>
<feature type="signal peptide" evidence="5">
    <location>
        <begin position="1"/>
        <end position="21"/>
    </location>
</feature>
<dbReference type="RefSeq" id="WP_147704621.1">
    <property type="nucleotide sequence ID" value="NZ_VDUY01000004.1"/>
</dbReference>
<feature type="coiled-coil region" evidence="4">
    <location>
        <begin position="252"/>
        <end position="279"/>
    </location>
</feature>
<feature type="chain" id="PRO_5022922707" evidence="5">
    <location>
        <begin position="22"/>
        <end position="331"/>
    </location>
</feature>
<dbReference type="Pfam" id="PF03480">
    <property type="entry name" value="DctP"/>
    <property type="match status" value="1"/>
</dbReference>
<keyword evidence="4" id="KW-0175">Coiled coil</keyword>
<dbReference type="NCBIfam" id="TIGR00787">
    <property type="entry name" value="dctP"/>
    <property type="match status" value="1"/>
</dbReference>
<dbReference type="InterPro" id="IPR004682">
    <property type="entry name" value="TRAP_DctP"/>
</dbReference>